<evidence type="ECO:0000256" key="1">
    <source>
        <dbReference type="SAM" id="SignalP"/>
    </source>
</evidence>
<keyword evidence="1" id="KW-0732">Signal</keyword>
<reference evidence="3 4" key="1">
    <citation type="journal article" date="2025" name="Microbiol. Resour. Announc.">
        <title>Draft genome sequences for Neonectria magnoliae and Neonectria punicea, canker pathogens of Liriodendron tulipifera and Acer saccharum in West Virginia.</title>
        <authorList>
            <person name="Petronek H.M."/>
            <person name="Kasson M.T."/>
            <person name="Metheny A.M."/>
            <person name="Stauder C.M."/>
            <person name="Lovett B."/>
            <person name="Lynch S.C."/>
            <person name="Garnas J.R."/>
            <person name="Kasson L.R."/>
            <person name="Stajich J.E."/>
        </authorList>
    </citation>
    <scope>NUCLEOTIDE SEQUENCE [LARGE SCALE GENOMIC DNA]</scope>
    <source>
        <strain evidence="3 4">NRRL 64651</strain>
    </source>
</reference>
<feature type="signal peptide" evidence="1">
    <location>
        <begin position="1"/>
        <end position="20"/>
    </location>
</feature>
<dbReference type="Pfam" id="PF00024">
    <property type="entry name" value="PAN_1"/>
    <property type="match status" value="1"/>
</dbReference>
<proteinExistence type="predicted"/>
<evidence type="ECO:0000313" key="3">
    <source>
        <dbReference type="EMBL" id="KAK7428152.1"/>
    </source>
</evidence>
<dbReference type="InterPro" id="IPR003609">
    <property type="entry name" value="Pan_app"/>
</dbReference>
<protein>
    <recommendedName>
        <fullName evidence="2">Apple domain-containing protein</fullName>
    </recommendedName>
</protein>
<evidence type="ECO:0000259" key="2">
    <source>
        <dbReference type="PROSITE" id="PS50948"/>
    </source>
</evidence>
<comment type="caution">
    <text evidence="3">The sequence shown here is derived from an EMBL/GenBank/DDBJ whole genome shotgun (WGS) entry which is preliminary data.</text>
</comment>
<sequence length="161" mass="16665">MFSVKSFFVLAALAATHVAAGPCAASTTITATEPETFSTTASSTASTTSTPVTYVLKNPLPTDLGFTCGERYLAANFNYLVISTGFVASLDVCLNSCVDRDDCLTFGFTPRAVGEPICSLFGATAEELDLSADPAGDETYVIDCFEVVGSGASPTITSEVP</sequence>
<organism evidence="3 4">
    <name type="scientific">Neonectria magnoliae</name>
    <dbReference type="NCBI Taxonomy" id="2732573"/>
    <lineage>
        <taxon>Eukaryota</taxon>
        <taxon>Fungi</taxon>
        <taxon>Dikarya</taxon>
        <taxon>Ascomycota</taxon>
        <taxon>Pezizomycotina</taxon>
        <taxon>Sordariomycetes</taxon>
        <taxon>Hypocreomycetidae</taxon>
        <taxon>Hypocreales</taxon>
        <taxon>Nectriaceae</taxon>
        <taxon>Neonectria</taxon>
    </lineage>
</organism>
<dbReference type="Proteomes" id="UP001498421">
    <property type="component" value="Unassembled WGS sequence"/>
</dbReference>
<accession>A0ABR1I5C0</accession>
<name>A0ABR1I5C0_9HYPO</name>
<dbReference type="PROSITE" id="PS50948">
    <property type="entry name" value="PAN"/>
    <property type="match status" value="1"/>
</dbReference>
<evidence type="ECO:0000313" key="4">
    <source>
        <dbReference type="Proteomes" id="UP001498421"/>
    </source>
</evidence>
<dbReference type="EMBL" id="JAZAVK010000045">
    <property type="protein sequence ID" value="KAK7428152.1"/>
    <property type="molecule type" value="Genomic_DNA"/>
</dbReference>
<gene>
    <name evidence="3" type="ORF">QQZ08_005392</name>
</gene>
<feature type="chain" id="PRO_5046184240" description="Apple domain-containing protein" evidence="1">
    <location>
        <begin position="21"/>
        <end position="161"/>
    </location>
</feature>
<keyword evidence="4" id="KW-1185">Reference proteome</keyword>
<feature type="domain" description="Apple" evidence="2">
    <location>
        <begin position="68"/>
        <end position="144"/>
    </location>
</feature>